<dbReference type="InterPro" id="IPR004827">
    <property type="entry name" value="bZIP"/>
</dbReference>
<sequence length="376" mass="41589">MGGDFAFGQYFDGIASTPAAGCPMATPPFRISTSSPASRSHMAHQQAMNQVTEGSFFDKEICTSPISTEVDLRFPQPPPQYVMAAKTPEYEPSQTVLPTAEREKKPPCRPRNRRKSQESSSLSETGASAVVSDVPKARKRGQKPKVEPKEPAKARRKQKGESNDDEDLPRDPRRRRILERNRIAATKCRLCKRDEASALASHEQAMEDQNRYLSTCFDQLTTEIYHLKTQLLRHTDCNCVLIQKYIANEARKSVDGLLSCSSAFQLLDGLTPPHHRGSSSSRTSGTDSLSIQTPEMESATPTWTDPFQQGSRSSEVGDDLFDMVLEPFQKEPLPAPSQSISNAASLSRCNQGVFGSSGPQPQPVVGMVWESQWGFH</sequence>
<dbReference type="Proteomes" id="UP000717696">
    <property type="component" value="Unassembled WGS sequence"/>
</dbReference>
<organism evidence="7 8">
    <name type="scientific">Dactylonectria estremocensis</name>
    <dbReference type="NCBI Taxonomy" id="1079267"/>
    <lineage>
        <taxon>Eukaryota</taxon>
        <taxon>Fungi</taxon>
        <taxon>Dikarya</taxon>
        <taxon>Ascomycota</taxon>
        <taxon>Pezizomycotina</taxon>
        <taxon>Sordariomycetes</taxon>
        <taxon>Hypocreomycetidae</taxon>
        <taxon>Hypocreales</taxon>
        <taxon>Nectriaceae</taxon>
        <taxon>Dactylonectria</taxon>
    </lineage>
</organism>
<dbReference type="Gene3D" id="1.20.5.170">
    <property type="match status" value="1"/>
</dbReference>
<feature type="domain" description="BZIP" evidence="6">
    <location>
        <begin position="171"/>
        <end position="234"/>
    </location>
</feature>
<keyword evidence="2" id="KW-0805">Transcription regulation</keyword>
<dbReference type="InterPro" id="IPR051027">
    <property type="entry name" value="bZIP_transcription_factors"/>
</dbReference>
<dbReference type="SMART" id="SM00338">
    <property type="entry name" value="BRLZ"/>
    <property type="match status" value="1"/>
</dbReference>
<dbReference type="Pfam" id="PF00170">
    <property type="entry name" value="bZIP_1"/>
    <property type="match status" value="1"/>
</dbReference>
<reference evidence="7" key="1">
    <citation type="journal article" date="2021" name="Nat. Commun.">
        <title>Genetic determinants of endophytism in the Arabidopsis root mycobiome.</title>
        <authorList>
            <person name="Mesny F."/>
            <person name="Miyauchi S."/>
            <person name="Thiergart T."/>
            <person name="Pickel B."/>
            <person name="Atanasova L."/>
            <person name="Karlsson M."/>
            <person name="Huettel B."/>
            <person name="Barry K.W."/>
            <person name="Haridas S."/>
            <person name="Chen C."/>
            <person name="Bauer D."/>
            <person name="Andreopoulos W."/>
            <person name="Pangilinan J."/>
            <person name="LaButti K."/>
            <person name="Riley R."/>
            <person name="Lipzen A."/>
            <person name="Clum A."/>
            <person name="Drula E."/>
            <person name="Henrissat B."/>
            <person name="Kohler A."/>
            <person name="Grigoriev I.V."/>
            <person name="Martin F.M."/>
            <person name="Hacquard S."/>
        </authorList>
    </citation>
    <scope>NUCLEOTIDE SEQUENCE</scope>
    <source>
        <strain evidence="7">MPI-CAGE-AT-0021</strain>
    </source>
</reference>
<evidence type="ECO:0000313" key="7">
    <source>
        <dbReference type="EMBL" id="KAH7113492.1"/>
    </source>
</evidence>
<evidence type="ECO:0000256" key="5">
    <source>
        <dbReference type="SAM" id="MobiDB-lite"/>
    </source>
</evidence>
<gene>
    <name evidence="7" type="ORF">B0J13DRAFT_574588</name>
</gene>
<evidence type="ECO:0000256" key="2">
    <source>
        <dbReference type="ARBA" id="ARBA00023015"/>
    </source>
</evidence>
<evidence type="ECO:0000256" key="3">
    <source>
        <dbReference type="ARBA" id="ARBA00023163"/>
    </source>
</evidence>
<keyword evidence="4" id="KW-0539">Nucleus</keyword>
<evidence type="ECO:0000259" key="6">
    <source>
        <dbReference type="PROSITE" id="PS50217"/>
    </source>
</evidence>
<feature type="compositionally biased region" description="Basic and acidic residues" evidence="5">
    <location>
        <begin position="144"/>
        <end position="153"/>
    </location>
</feature>
<comment type="subcellular location">
    <subcellularLocation>
        <location evidence="1">Nucleus</location>
    </subcellularLocation>
</comment>
<protein>
    <recommendedName>
        <fullName evidence="6">BZIP domain-containing protein</fullName>
    </recommendedName>
</protein>
<dbReference type="PANTHER" id="PTHR19304">
    <property type="entry name" value="CYCLIC-AMP RESPONSE ELEMENT BINDING PROTEIN"/>
    <property type="match status" value="1"/>
</dbReference>
<dbReference type="GO" id="GO:0003700">
    <property type="term" value="F:DNA-binding transcription factor activity"/>
    <property type="evidence" value="ECO:0007669"/>
    <property type="project" value="InterPro"/>
</dbReference>
<feature type="compositionally biased region" description="Polar residues" evidence="5">
    <location>
        <begin position="291"/>
        <end position="312"/>
    </location>
</feature>
<comment type="caution">
    <text evidence="7">The sequence shown here is derived from an EMBL/GenBank/DDBJ whole genome shotgun (WGS) entry which is preliminary data.</text>
</comment>
<dbReference type="PROSITE" id="PS50217">
    <property type="entry name" value="BZIP"/>
    <property type="match status" value="1"/>
</dbReference>
<keyword evidence="8" id="KW-1185">Reference proteome</keyword>
<dbReference type="GO" id="GO:0005634">
    <property type="term" value="C:nucleus"/>
    <property type="evidence" value="ECO:0007669"/>
    <property type="project" value="UniProtKB-SubCell"/>
</dbReference>
<evidence type="ECO:0000256" key="4">
    <source>
        <dbReference type="ARBA" id="ARBA00023242"/>
    </source>
</evidence>
<feature type="region of interest" description="Disordered" evidence="5">
    <location>
        <begin position="271"/>
        <end position="312"/>
    </location>
</feature>
<dbReference type="SUPFAM" id="SSF57959">
    <property type="entry name" value="Leucine zipper domain"/>
    <property type="match status" value="1"/>
</dbReference>
<evidence type="ECO:0000313" key="8">
    <source>
        <dbReference type="Proteomes" id="UP000717696"/>
    </source>
</evidence>
<evidence type="ECO:0000256" key="1">
    <source>
        <dbReference type="ARBA" id="ARBA00004123"/>
    </source>
</evidence>
<dbReference type="OrthoDB" id="295274at2759"/>
<proteinExistence type="predicted"/>
<feature type="region of interest" description="Disordered" evidence="5">
    <location>
        <begin position="68"/>
        <end position="179"/>
    </location>
</feature>
<dbReference type="EMBL" id="JAGMUU010000046">
    <property type="protein sequence ID" value="KAH7113492.1"/>
    <property type="molecule type" value="Genomic_DNA"/>
</dbReference>
<name>A0A9P9IB46_9HYPO</name>
<feature type="compositionally biased region" description="Low complexity" evidence="5">
    <location>
        <begin position="278"/>
        <end position="290"/>
    </location>
</feature>
<accession>A0A9P9IB46</accession>
<dbReference type="InterPro" id="IPR046347">
    <property type="entry name" value="bZIP_sf"/>
</dbReference>
<dbReference type="AlphaFoldDB" id="A0A9P9IB46"/>
<keyword evidence="3" id="KW-0804">Transcription</keyword>